<dbReference type="InterPro" id="IPR051083">
    <property type="entry name" value="GrpII_Intron_Splice-Mob/Def"/>
</dbReference>
<dbReference type="PANTHER" id="PTHR34047">
    <property type="entry name" value="NUCLEAR INTRON MATURASE 1, MITOCHONDRIAL-RELATED"/>
    <property type="match status" value="1"/>
</dbReference>
<keyword evidence="2" id="KW-0808">Transferase</keyword>
<reference evidence="2" key="1">
    <citation type="submission" date="2022-06" db="EMBL/GenBank/DDBJ databases">
        <title>Aquibacillus sp. a new bacterium isolated from soil saline samples.</title>
        <authorList>
            <person name="Galisteo C."/>
            <person name="De La Haba R."/>
            <person name="Sanchez-Porro C."/>
            <person name="Ventosa A."/>
        </authorList>
    </citation>
    <scope>NUCLEOTIDE SEQUENCE</scope>
    <source>
        <strain evidence="2">3ASR75-11</strain>
    </source>
</reference>
<proteinExistence type="predicted"/>
<dbReference type="CDD" id="cd00085">
    <property type="entry name" value="HNHc"/>
    <property type="match status" value="1"/>
</dbReference>
<dbReference type="InterPro" id="IPR043502">
    <property type="entry name" value="DNA/RNA_pol_sf"/>
</dbReference>
<evidence type="ECO:0000313" key="3">
    <source>
        <dbReference type="Proteomes" id="UP001145050"/>
    </source>
</evidence>
<keyword evidence="2" id="KW-0548">Nucleotidyltransferase</keyword>
<dbReference type="EMBL" id="JAMQKB010000013">
    <property type="protein sequence ID" value="MDC3425294.1"/>
    <property type="molecule type" value="Genomic_DNA"/>
</dbReference>
<gene>
    <name evidence="2" type="primary">ltrA</name>
    <name evidence="2" type="ORF">NC797_12365</name>
</gene>
<dbReference type="Pfam" id="PF00078">
    <property type="entry name" value="RVT_1"/>
    <property type="match status" value="1"/>
</dbReference>
<keyword evidence="3" id="KW-1185">Reference proteome</keyword>
<keyword evidence="2" id="KW-0695">RNA-directed DNA polymerase</keyword>
<dbReference type="NCBIfam" id="TIGR04416">
    <property type="entry name" value="group_II_RT_mat"/>
    <property type="match status" value="1"/>
</dbReference>
<name>A0A9X3WXQ2_9BACI</name>
<dbReference type="PANTHER" id="PTHR34047:SF8">
    <property type="entry name" value="PROTEIN YKFC"/>
    <property type="match status" value="1"/>
</dbReference>
<comment type="caution">
    <text evidence="2">The sequence shown here is derived from an EMBL/GenBank/DDBJ whole genome shotgun (WGS) entry which is preliminary data.</text>
</comment>
<dbReference type="EC" id="2.7.7.49" evidence="2"/>
<dbReference type="InterPro" id="IPR000477">
    <property type="entry name" value="RT_dom"/>
</dbReference>
<dbReference type="AlphaFoldDB" id="A0A9X3WXQ2"/>
<sequence>MVQKLNYPNTENELRGIQDEMFKISKEAFDRGKRPSFKDLIEIAKSETVIISAIHKVKANKGSKTPGVDGKDINDILQMEYEEVITLFQNHLDWYKPKPVRRKMIDKPGKKEKRPLGIPTIEDRIVQECVRITIEPILEAQFFHHSYGFRPMRGASQALYRISDLAHTTGYKWVIEGDISKFFDKINHTVLLKRLYGMGIKDRRMLMVIKSMLKAGVFKEIRYNELGTPQGGIISPLLANVYLDAFDQWMSSNWEGKETRHTYSRQDVKINALKKRSNLKPAYLIRYADDWVVLTNSQNNALKWKHKIGVFLKDELKLELSEEKTKITNIQKRHITFLGFNYKRVPGKSKQGKGFVSKSTPNREKFAKKIGQIKKDLYMVRMRDTHDKKINDLIKINSKIRGILNYFQYASDISILTQKYSRVLSYAAWNSIAPIGATWKKAKSVDNLLGVHSKYDTKLPAIPIKPLSKEDRKKLKKKKSKGEEEQLFLGVTNLSFVTFKKGKAKSPNETPFTAKGREIYESRTKKKPPKARADELRSLGLAHAIAYAKREPRKQKYSFEYIMNRCYAFIRDKGKCRICNEYLEANRTHTHHVNPKLPLDLINKVNNLASMHIKCHSLLHNGDISKLDTKKRKKIEKFREKLETSY</sequence>
<feature type="domain" description="Reverse transcriptase" evidence="1">
    <location>
        <begin position="86"/>
        <end position="342"/>
    </location>
</feature>
<protein>
    <submittedName>
        <fullName evidence="2">Group II intron reverse transcriptase/maturase</fullName>
        <ecNumber evidence="2">2.7.7.49</ecNumber>
    </submittedName>
</protein>
<dbReference type="RefSeq" id="WP_272437102.1">
    <property type="nucleotide sequence ID" value="NZ_JAMQKB010000013.1"/>
</dbReference>
<accession>A0A9X3WXQ2</accession>
<dbReference type="InterPro" id="IPR030931">
    <property type="entry name" value="Group_II_RT_mat"/>
</dbReference>
<evidence type="ECO:0000313" key="2">
    <source>
        <dbReference type="EMBL" id="MDC3425294.1"/>
    </source>
</evidence>
<dbReference type="SUPFAM" id="SSF56672">
    <property type="entry name" value="DNA/RNA polymerases"/>
    <property type="match status" value="1"/>
</dbReference>
<dbReference type="PROSITE" id="PS50878">
    <property type="entry name" value="RT_POL"/>
    <property type="match status" value="1"/>
</dbReference>
<dbReference type="GO" id="GO:0003964">
    <property type="term" value="F:RNA-directed DNA polymerase activity"/>
    <property type="evidence" value="ECO:0007669"/>
    <property type="project" value="UniProtKB-KW"/>
</dbReference>
<dbReference type="Proteomes" id="UP001145050">
    <property type="component" value="Unassembled WGS sequence"/>
</dbReference>
<dbReference type="CDD" id="cd01651">
    <property type="entry name" value="RT_G2_intron"/>
    <property type="match status" value="1"/>
</dbReference>
<dbReference type="InterPro" id="IPR003615">
    <property type="entry name" value="HNH_nuc"/>
</dbReference>
<evidence type="ECO:0000259" key="1">
    <source>
        <dbReference type="PROSITE" id="PS50878"/>
    </source>
</evidence>
<organism evidence="2 3">
    <name type="scientific">Terrihalobacillus insolitus</name>
    <dbReference type="NCBI Taxonomy" id="2950438"/>
    <lineage>
        <taxon>Bacteria</taxon>
        <taxon>Bacillati</taxon>
        <taxon>Bacillota</taxon>
        <taxon>Bacilli</taxon>
        <taxon>Bacillales</taxon>
        <taxon>Bacillaceae</taxon>
        <taxon>Terrihalobacillus</taxon>
    </lineage>
</organism>